<keyword evidence="2" id="KW-0732">Signal</keyword>
<dbReference type="InterPro" id="IPR036186">
    <property type="entry name" value="Serpin_sf"/>
</dbReference>
<reference evidence="4 5" key="1">
    <citation type="submission" date="2022-04" db="EMBL/GenBank/DDBJ databases">
        <title>Positive selection, recombination, and allopatry shape intraspecific diversity of widespread and dominant cyanobacteria.</title>
        <authorList>
            <person name="Wei J."/>
            <person name="Shu W."/>
            <person name="Hu C."/>
        </authorList>
    </citation>
    <scope>NUCLEOTIDE SEQUENCE [LARGE SCALE GENOMIC DNA]</scope>
    <source>
        <strain evidence="4 5">GB2-A5</strain>
    </source>
</reference>
<feature type="signal peptide" evidence="2">
    <location>
        <begin position="1"/>
        <end position="25"/>
    </location>
</feature>
<accession>A0ABV0JQT8</accession>
<dbReference type="InterPro" id="IPR042178">
    <property type="entry name" value="Serpin_sf_1"/>
</dbReference>
<evidence type="ECO:0000256" key="2">
    <source>
        <dbReference type="SAM" id="SignalP"/>
    </source>
</evidence>
<keyword evidence="5" id="KW-1185">Reference proteome</keyword>
<dbReference type="PANTHER" id="PTHR11461">
    <property type="entry name" value="SERINE PROTEASE INHIBITOR, SERPIN"/>
    <property type="match status" value="1"/>
</dbReference>
<comment type="similarity">
    <text evidence="1">Belongs to the serpin family.</text>
</comment>
<dbReference type="Pfam" id="PF00079">
    <property type="entry name" value="Serpin"/>
    <property type="match status" value="1"/>
</dbReference>
<evidence type="ECO:0000313" key="5">
    <source>
        <dbReference type="Proteomes" id="UP001442494"/>
    </source>
</evidence>
<feature type="chain" id="PRO_5045531682" evidence="2">
    <location>
        <begin position="26"/>
        <end position="449"/>
    </location>
</feature>
<dbReference type="InterPro" id="IPR000215">
    <property type="entry name" value="Serpin_fam"/>
</dbReference>
<dbReference type="Gene3D" id="3.30.497.10">
    <property type="entry name" value="Antithrombin, subunit I, domain 2"/>
    <property type="match status" value="1"/>
</dbReference>
<protein>
    <submittedName>
        <fullName evidence="4">Serpin family protein</fullName>
    </submittedName>
</protein>
<sequence>MKQIIAGFTAALVGLTTALGGSALACEPGIPLRNKTSSGNADATATLPLKLRPQPRTPIIIGQNASESANQATRELSAEVNTVVEGNNAFAFDLYNKLRNQQGNLFFSPYSISTALAMTYAGARGPTATEMAKVLHFTKEPENLHSSFATLIARLISSNPQGYQLSIANRLWGQKGYGFSDAFLKTSQNNYGAGLEQVDFAGATEQARRTINSWVAKKTQNKIENLIEQSILTSNTKLVLTNAIYFKGAWASQFSPKDTKQEAFSVTATQQVKVPMMYQEAAVPFADLEELQLLELPYADSDISMVILLPKKANGVTQLEQQLTPENLQKWLSSVREGGNVKIWLPKFKVDSAIELSDVLSSMGMEIAFSKTADFSGISPKKELSISKVIHKTFVDVNELGTEAAATTGVLMARGGSGQFRADHPFLFLIRDNRSESILFVGRMVNPLE</sequence>
<evidence type="ECO:0000256" key="1">
    <source>
        <dbReference type="RuleBase" id="RU000411"/>
    </source>
</evidence>
<dbReference type="SMART" id="SM00093">
    <property type="entry name" value="SERPIN"/>
    <property type="match status" value="1"/>
</dbReference>
<organism evidence="4 5">
    <name type="scientific">Funiculus sociatus GB2-A5</name>
    <dbReference type="NCBI Taxonomy" id="2933946"/>
    <lineage>
        <taxon>Bacteria</taxon>
        <taxon>Bacillati</taxon>
        <taxon>Cyanobacteriota</taxon>
        <taxon>Cyanophyceae</taxon>
        <taxon>Coleofasciculales</taxon>
        <taxon>Coleofasciculaceae</taxon>
        <taxon>Funiculus</taxon>
    </lineage>
</organism>
<evidence type="ECO:0000259" key="3">
    <source>
        <dbReference type="SMART" id="SM00093"/>
    </source>
</evidence>
<dbReference type="PROSITE" id="PS51257">
    <property type="entry name" value="PROKAR_LIPOPROTEIN"/>
    <property type="match status" value="1"/>
</dbReference>
<proteinExistence type="inferred from homology"/>
<dbReference type="InterPro" id="IPR023795">
    <property type="entry name" value="Serpin_CS"/>
</dbReference>
<dbReference type="RefSeq" id="WP_190426652.1">
    <property type="nucleotide sequence ID" value="NZ_JAMPKK010000020.1"/>
</dbReference>
<gene>
    <name evidence="4" type="ORF">NDI37_11075</name>
</gene>
<dbReference type="Proteomes" id="UP001442494">
    <property type="component" value="Unassembled WGS sequence"/>
</dbReference>
<dbReference type="SUPFAM" id="SSF56574">
    <property type="entry name" value="Serpins"/>
    <property type="match status" value="1"/>
</dbReference>
<dbReference type="PROSITE" id="PS00284">
    <property type="entry name" value="SERPIN"/>
    <property type="match status" value="1"/>
</dbReference>
<dbReference type="InterPro" id="IPR042185">
    <property type="entry name" value="Serpin_sf_2"/>
</dbReference>
<dbReference type="PANTHER" id="PTHR11461:SF342">
    <property type="entry name" value="SERINE PROTEASE INHIBITOR 28DC"/>
    <property type="match status" value="1"/>
</dbReference>
<dbReference type="InterPro" id="IPR023796">
    <property type="entry name" value="Serpin_dom"/>
</dbReference>
<feature type="domain" description="Serpin" evidence="3">
    <location>
        <begin position="92"/>
        <end position="447"/>
    </location>
</feature>
<dbReference type="CDD" id="cd19590">
    <property type="entry name" value="serpin_thermopin-like"/>
    <property type="match status" value="1"/>
</dbReference>
<dbReference type="EMBL" id="JAMPKK010000020">
    <property type="protein sequence ID" value="MEP0865011.1"/>
    <property type="molecule type" value="Genomic_DNA"/>
</dbReference>
<name>A0ABV0JQT8_9CYAN</name>
<dbReference type="Gene3D" id="2.30.39.10">
    <property type="entry name" value="Alpha-1-antitrypsin, domain 1"/>
    <property type="match status" value="1"/>
</dbReference>
<comment type="caution">
    <text evidence="4">The sequence shown here is derived from an EMBL/GenBank/DDBJ whole genome shotgun (WGS) entry which is preliminary data.</text>
</comment>
<evidence type="ECO:0000313" key="4">
    <source>
        <dbReference type="EMBL" id="MEP0865011.1"/>
    </source>
</evidence>